<dbReference type="Gene3D" id="3.40.80.10">
    <property type="entry name" value="Peptidoglycan recognition protein-like"/>
    <property type="match status" value="1"/>
</dbReference>
<dbReference type="GO" id="GO:0045087">
    <property type="term" value="P:innate immune response"/>
    <property type="evidence" value="ECO:0007669"/>
    <property type="project" value="UniProtKB-KW"/>
</dbReference>
<organism evidence="8 9">
    <name type="scientific">Psylliodes chrysocephalus</name>
    <dbReference type="NCBI Taxonomy" id="3402493"/>
    <lineage>
        <taxon>Eukaryota</taxon>
        <taxon>Metazoa</taxon>
        <taxon>Ecdysozoa</taxon>
        <taxon>Arthropoda</taxon>
        <taxon>Hexapoda</taxon>
        <taxon>Insecta</taxon>
        <taxon>Pterygota</taxon>
        <taxon>Neoptera</taxon>
        <taxon>Endopterygota</taxon>
        <taxon>Coleoptera</taxon>
        <taxon>Polyphaga</taxon>
        <taxon>Cucujiformia</taxon>
        <taxon>Chrysomeloidea</taxon>
        <taxon>Chrysomelidae</taxon>
        <taxon>Galerucinae</taxon>
        <taxon>Alticini</taxon>
        <taxon>Psylliodes</taxon>
    </lineage>
</organism>
<dbReference type="InterPro" id="IPR036505">
    <property type="entry name" value="Amidase/PGRP_sf"/>
</dbReference>
<dbReference type="GO" id="GO:0009253">
    <property type="term" value="P:peptidoglycan catabolic process"/>
    <property type="evidence" value="ECO:0007669"/>
    <property type="project" value="InterPro"/>
</dbReference>
<dbReference type="AlphaFoldDB" id="A0A9P0G7C1"/>
<comment type="function">
    <text evidence="4">Peptidoglycan-recognition protein probably involved in innate immunity by binding to peptidoglycans (PGN) of bacteria and activating the prophenoloxidase (proPO) cascade immune response. Binds to 1,3-beta-D-glucan and PGN.</text>
</comment>
<dbReference type="OrthoDB" id="10001926at2759"/>
<dbReference type="PANTHER" id="PTHR11022:SF77">
    <property type="entry name" value="PEPTIDOGLYCAN-RECOGNITION PROTEIN LB"/>
    <property type="match status" value="1"/>
</dbReference>
<dbReference type="Pfam" id="PF01510">
    <property type="entry name" value="Amidase_2"/>
    <property type="match status" value="1"/>
</dbReference>
<name>A0A9P0G7C1_9CUCU</name>
<dbReference type="SUPFAM" id="SSF55846">
    <property type="entry name" value="N-acetylmuramoyl-L-alanine amidase-like"/>
    <property type="match status" value="1"/>
</dbReference>
<gene>
    <name evidence="8" type="ORF">PSYICH_LOCUS656</name>
</gene>
<protein>
    <recommendedName>
        <fullName evidence="10">Peptidoglycan-recognition protein</fullName>
    </recommendedName>
</protein>
<dbReference type="PANTHER" id="PTHR11022">
    <property type="entry name" value="PEPTIDOGLYCAN RECOGNITION PROTEIN"/>
    <property type="match status" value="1"/>
</dbReference>
<reference evidence="8" key="1">
    <citation type="submission" date="2022-01" db="EMBL/GenBank/DDBJ databases">
        <authorList>
            <person name="King R."/>
        </authorList>
    </citation>
    <scope>NUCLEOTIDE SEQUENCE</scope>
</reference>
<dbReference type="FunFam" id="3.40.80.10:FF:000001">
    <property type="entry name" value="Peptidoglycan recognition protein 1"/>
    <property type="match status" value="1"/>
</dbReference>
<evidence type="ECO:0000256" key="1">
    <source>
        <dbReference type="ARBA" id="ARBA00007553"/>
    </source>
</evidence>
<evidence type="ECO:0000313" key="8">
    <source>
        <dbReference type="EMBL" id="CAH1099442.1"/>
    </source>
</evidence>
<feature type="domain" description="N-acetylmuramoyl-L-alanine amidase" evidence="6">
    <location>
        <begin position="39"/>
        <end position="181"/>
    </location>
</feature>
<dbReference type="GO" id="GO:0008745">
    <property type="term" value="F:N-acetylmuramoyl-L-alanine amidase activity"/>
    <property type="evidence" value="ECO:0007669"/>
    <property type="project" value="InterPro"/>
</dbReference>
<dbReference type="Proteomes" id="UP001153636">
    <property type="component" value="Chromosome 1"/>
</dbReference>
<dbReference type="InterPro" id="IPR002502">
    <property type="entry name" value="Amidase_domain"/>
</dbReference>
<dbReference type="CDD" id="cd06583">
    <property type="entry name" value="PGRP"/>
    <property type="match status" value="1"/>
</dbReference>
<dbReference type="InterPro" id="IPR006619">
    <property type="entry name" value="PGRP_domain_met/bac"/>
</dbReference>
<evidence type="ECO:0000259" key="7">
    <source>
        <dbReference type="SMART" id="SM00701"/>
    </source>
</evidence>
<keyword evidence="3" id="KW-0391">Immunity</keyword>
<accession>A0A9P0G7C1</accession>
<evidence type="ECO:0000313" key="9">
    <source>
        <dbReference type="Proteomes" id="UP001153636"/>
    </source>
</evidence>
<sequence length="222" mass="25273">MNMAEKRSIILFLSAAFVGVLVTGVLSHSEPTIVSREGWNARPPKYIEKMQNPVPFVVIHHSYIPAACYNLEDCKTAMQWMQDFHQNNRSWADIGYSFAVGSDGRAYEGRGWSRVGAHAPTYNTKSIGICIIGDWREELPPEKQLTTVQQLITKGIREGYIMNDYKLVGHKQVREGTECPGDRLFKEIKNWPNYCQDPSAPNNIKIVAEDTQIDDNRLKRKT</sequence>
<evidence type="ECO:0000256" key="2">
    <source>
        <dbReference type="ARBA" id="ARBA00022588"/>
    </source>
</evidence>
<feature type="signal peptide" evidence="5">
    <location>
        <begin position="1"/>
        <end position="27"/>
    </location>
</feature>
<keyword evidence="2" id="KW-0399">Innate immunity</keyword>
<dbReference type="InterPro" id="IPR015510">
    <property type="entry name" value="PGRP"/>
</dbReference>
<evidence type="ECO:0000256" key="3">
    <source>
        <dbReference type="ARBA" id="ARBA00022859"/>
    </source>
</evidence>
<dbReference type="EMBL" id="OV651813">
    <property type="protein sequence ID" value="CAH1099442.1"/>
    <property type="molecule type" value="Genomic_DNA"/>
</dbReference>
<feature type="chain" id="PRO_5040228837" description="Peptidoglycan-recognition protein" evidence="5">
    <location>
        <begin position="28"/>
        <end position="222"/>
    </location>
</feature>
<evidence type="ECO:0008006" key="10">
    <source>
        <dbReference type="Google" id="ProtNLM"/>
    </source>
</evidence>
<feature type="domain" description="Peptidoglycan recognition protein family" evidence="7">
    <location>
        <begin position="31"/>
        <end position="174"/>
    </location>
</feature>
<evidence type="ECO:0000259" key="6">
    <source>
        <dbReference type="SMART" id="SM00644"/>
    </source>
</evidence>
<keyword evidence="9" id="KW-1185">Reference proteome</keyword>
<keyword evidence="5" id="KW-0732">Signal</keyword>
<dbReference type="SMART" id="SM00701">
    <property type="entry name" value="PGRP"/>
    <property type="match status" value="1"/>
</dbReference>
<evidence type="ECO:0000256" key="5">
    <source>
        <dbReference type="SAM" id="SignalP"/>
    </source>
</evidence>
<proteinExistence type="inferred from homology"/>
<dbReference type="GO" id="GO:0008270">
    <property type="term" value="F:zinc ion binding"/>
    <property type="evidence" value="ECO:0007669"/>
    <property type="project" value="InterPro"/>
</dbReference>
<evidence type="ECO:0000256" key="4">
    <source>
        <dbReference type="ARBA" id="ARBA00057187"/>
    </source>
</evidence>
<comment type="similarity">
    <text evidence="1">Belongs to the N-acetylmuramoyl-L-alanine amidase 2 family.</text>
</comment>
<dbReference type="SMART" id="SM00644">
    <property type="entry name" value="Ami_2"/>
    <property type="match status" value="1"/>
</dbReference>